<dbReference type="InterPro" id="IPR041726">
    <property type="entry name" value="ACAD10_11_N"/>
</dbReference>
<dbReference type="OrthoDB" id="3806873at2"/>
<evidence type="ECO:0000313" key="3">
    <source>
        <dbReference type="Proteomes" id="UP000297737"/>
    </source>
</evidence>
<dbReference type="PANTHER" id="PTHR21310">
    <property type="entry name" value="AMINOGLYCOSIDE PHOSPHOTRANSFERASE-RELATED-RELATED"/>
    <property type="match status" value="1"/>
</dbReference>
<accession>A0A4Y9EP60</accession>
<dbReference type="InterPro" id="IPR011009">
    <property type="entry name" value="Kinase-like_dom_sf"/>
</dbReference>
<dbReference type="EMBL" id="SIHO01000002">
    <property type="protein sequence ID" value="TFU03643.1"/>
    <property type="molecule type" value="Genomic_DNA"/>
</dbReference>
<dbReference type="GO" id="GO:0016740">
    <property type="term" value="F:transferase activity"/>
    <property type="evidence" value="ECO:0007669"/>
    <property type="project" value="UniProtKB-KW"/>
</dbReference>
<keyword evidence="3" id="KW-1185">Reference proteome</keyword>
<name>A0A4Y9EP60_9SPHN</name>
<sequence>MSASPLAAAQVAAYLSRIWGTPVSIDALARIPGGASRETYRFDATADGKLHQLILRRDPGASLIDTESETEFRAYQSAWGTVPVPRAVALEAAGAELERPFFIMERVEGGEVASAFARAPFGDHGEALGEAFFSALGRLAALDPANTPLGQHLPTPAPDEAWRIALDYWEGVLDEDQQRPLPVARAAIRRLRANPPPPAQKIAIVHGDYRSGNVMHDGRGGMLAMFDWEMAHLGDPVEDLGWALDPIWDHFEPGRVCGMTDRARALAHWEAASGLKVDPRAMRWWSLFNSVKGRAIWTSAFKTFVDGGHTDPILGVSGWYTAVRQDSIIAAQLEAFS</sequence>
<proteinExistence type="predicted"/>
<dbReference type="InterPro" id="IPR051678">
    <property type="entry name" value="AGP_Transferase"/>
</dbReference>
<dbReference type="Gene3D" id="3.30.200.20">
    <property type="entry name" value="Phosphorylase Kinase, domain 1"/>
    <property type="match status" value="1"/>
</dbReference>
<dbReference type="Gene3D" id="3.90.1200.10">
    <property type="match status" value="1"/>
</dbReference>
<dbReference type="SUPFAM" id="SSF56112">
    <property type="entry name" value="Protein kinase-like (PK-like)"/>
    <property type="match status" value="1"/>
</dbReference>
<dbReference type="Pfam" id="PF01636">
    <property type="entry name" value="APH"/>
    <property type="match status" value="1"/>
</dbReference>
<dbReference type="InterPro" id="IPR002575">
    <property type="entry name" value="Aminoglycoside_PTrfase"/>
</dbReference>
<evidence type="ECO:0000259" key="1">
    <source>
        <dbReference type="Pfam" id="PF01636"/>
    </source>
</evidence>
<dbReference type="AlphaFoldDB" id="A0A4Y9EP60"/>
<dbReference type="RefSeq" id="WP_135246236.1">
    <property type="nucleotide sequence ID" value="NZ_SIHO01000002.1"/>
</dbReference>
<organism evidence="2 3">
    <name type="scientific">Glacieibacterium arshaanense</name>
    <dbReference type="NCBI Taxonomy" id="2511025"/>
    <lineage>
        <taxon>Bacteria</taxon>
        <taxon>Pseudomonadati</taxon>
        <taxon>Pseudomonadota</taxon>
        <taxon>Alphaproteobacteria</taxon>
        <taxon>Sphingomonadales</taxon>
        <taxon>Sphingosinicellaceae</taxon>
        <taxon>Glacieibacterium</taxon>
    </lineage>
</organism>
<dbReference type="PANTHER" id="PTHR21310:SF57">
    <property type="entry name" value="BLR2944 PROTEIN"/>
    <property type="match status" value="1"/>
</dbReference>
<gene>
    <name evidence="2" type="ORF">EUV02_10860</name>
</gene>
<feature type="domain" description="Aminoglycoside phosphotransferase" evidence="1">
    <location>
        <begin position="29"/>
        <end position="273"/>
    </location>
</feature>
<keyword evidence="2" id="KW-0808">Transferase</keyword>
<protein>
    <submittedName>
        <fullName evidence="2">Phosphotransferase family protein</fullName>
    </submittedName>
</protein>
<evidence type="ECO:0000313" key="2">
    <source>
        <dbReference type="EMBL" id="TFU03643.1"/>
    </source>
</evidence>
<reference evidence="2 3" key="1">
    <citation type="submission" date="2019-02" db="EMBL/GenBank/DDBJ databases">
        <title>Polymorphobacter sp. isolated from the lake at the Tibet of China.</title>
        <authorList>
            <person name="Li A."/>
        </authorList>
    </citation>
    <scope>NUCLEOTIDE SEQUENCE [LARGE SCALE GENOMIC DNA]</scope>
    <source>
        <strain evidence="2 3">DJ1R-1</strain>
    </source>
</reference>
<comment type="caution">
    <text evidence="2">The sequence shown here is derived from an EMBL/GenBank/DDBJ whole genome shotgun (WGS) entry which is preliminary data.</text>
</comment>
<dbReference type="Proteomes" id="UP000297737">
    <property type="component" value="Unassembled WGS sequence"/>
</dbReference>
<dbReference type="CDD" id="cd05154">
    <property type="entry name" value="ACAD10_11_N-like"/>
    <property type="match status" value="1"/>
</dbReference>